<name>X1M4X0_9ZZZZ</name>
<gene>
    <name evidence="1" type="ORF">S06H3_35905</name>
</gene>
<comment type="caution">
    <text evidence="1">The sequence shown here is derived from an EMBL/GenBank/DDBJ whole genome shotgun (WGS) entry which is preliminary data.</text>
</comment>
<feature type="non-terminal residue" evidence="1">
    <location>
        <position position="44"/>
    </location>
</feature>
<sequence>MFIDLVDVFILDRFVLANSPTYYEGIDFLDPIFIEKEPPQICRS</sequence>
<accession>X1M4X0</accession>
<reference evidence="1" key="1">
    <citation type="journal article" date="2014" name="Front. Microbiol.">
        <title>High frequency of phylogenetically diverse reductive dehalogenase-homologous genes in deep subseafloor sedimentary metagenomes.</title>
        <authorList>
            <person name="Kawai M."/>
            <person name="Futagami T."/>
            <person name="Toyoda A."/>
            <person name="Takaki Y."/>
            <person name="Nishi S."/>
            <person name="Hori S."/>
            <person name="Arai W."/>
            <person name="Tsubouchi T."/>
            <person name="Morono Y."/>
            <person name="Uchiyama I."/>
            <person name="Ito T."/>
            <person name="Fujiyama A."/>
            <person name="Inagaki F."/>
            <person name="Takami H."/>
        </authorList>
    </citation>
    <scope>NUCLEOTIDE SEQUENCE</scope>
    <source>
        <strain evidence="1">Expedition CK06-06</strain>
    </source>
</reference>
<dbReference type="AlphaFoldDB" id="X1M4X0"/>
<organism evidence="1">
    <name type="scientific">marine sediment metagenome</name>
    <dbReference type="NCBI Taxonomy" id="412755"/>
    <lineage>
        <taxon>unclassified sequences</taxon>
        <taxon>metagenomes</taxon>
        <taxon>ecological metagenomes</taxon>
    </lineage>
</organism>
<proteinExistence type="predicted"/>
<evidence type="ECO:0000313" key="1">
    <source>
        <dbReference type="EMBL" id="GAI26652.1"/>
    </source>
</evidence>
<dbReference type="EMBL" id="BARV01021700">
    <property type="protein sequence ID" value="GAI26652.1"/>
    <property type="molecule type" value="Genomic_DNA"/>
</dbReference>
<protein>
    <submittedName>
        <fullName evidence="1">Uncharacterized protein</fullName>
    </submittedName>
</protein>